<dbReference type="OrthoDB" id="5917100at2759"/>
<keyword evidence="4" id="KW-1185">Reference proteome</keyword>
<organism evidence="3 4">
    <name type="scientific">Trichinella zimbabwensis</name>
    <dbReference type="NCBI Taxonomy" id="268475"/>
    <lineage>
        <taxon>Eukaryota</taxon>
        <taxon>Metazoa</taxon>
        <taxon>Ecdysozoa</taxon>
        <taxon>Nematoda</taxon>
        <taxon>Enoplea</taxon>
        <taxon>Dorylaimia</taxon>
        <taxon>Trichinellida</taxon>
        <taxon>Trichinellidae</taxon>
        <taxon>Trichinella</taxon>
    </lineage>
</organism>
<accession>A0A0V1I0B4</accession>
<feature type="compositionally biased region" description="Polar residues" evidence="1">
    <location>
        <begin position="21"/>
        <end position="36"/>
    </location>
</feature>
<evidence type="ECO:0000313" key="4">
    <source>
        <dbReference type="Proteomes" id="UP000055024"/>
    </source>
</evidence>
<evidence type="ECO:0000256" key="1">
    <source>
        <dbReference type="SAM" id="MobiDB-lite"/>
    </source>
</evidence>
<feature type="transmembrane region" description="Helical" evidence="2">
    <location>
        <begin position="90"/>
        <end position="110"/>
    </location>
</feature>
<name>A0A0V1I0B4_9BILA</name>
<feature type="compositionally biased region" description="Polar residues" evidence="1">
    <location>
        <begin position="283"/>
        <end position="293"/>
    </location>
</feature>
<protein>
    <recommendedName>
        <fullName evidence="5">Transmembrane protein</fullName>
    </recommendedName>
</protein>
<proteinExistence type="predicted"/>
<reference evidence="3 4" key="1">
    <citation type="submission" date="2015-01" db="EMBL/GenBank/DDBJ databases">
        <title>Evolution of Trichinella species and genotypes.</title>
        <authorList>
            <person name="Korhonen P.K."/>
            <person name="Edoardo P."/>
            <person name="Giuseppe L.R."/>
            <person name="Gasser R.B."/>
        </authorList>
    </citation>
    <scope>NUCLEOTIDE SEQUENCE [LARGE SCALE GENOMIC DNA]</scope>
    <source>
        <strain evidence="3">ISS1029</strain>
    </source>
</reference>
<feature type="region of interest" description="Disordered" evidence="1">
    <location>
        <begin position="283"/>
        <end position="305"/>
    </location>
</feature>
<keyword evidence="2" id="KW-0812">Transmembrane</keyword>
<gene>
    <name evidence="3" type="ORF">T11_12405</name>
</gene>
<keyword evidence="2" id="KW-0472">Membrane</keyword>
<dbReference type="AlphaFoldDB" id="A0A0V1I0B4"/>
<feature type="region of interest" description="Disordered" evidence="1">
    <location>
        <begin position="16"/>
        <end position="37"/>
    </location>
</feature>
<evidence type="ECO:0008006" key="5">
    <source>
        <dbReference type="Google" id="ProtNLM"/>
    </source>
</evidence>
<dbReference type="EMBL" id="JYDP01000014">
    <property type="protein sequence ID" value="KRZ15984.1"/>
    <property type="molecule type" value="Genomic_DNA"/>
</dbReference>
<evidence type="ECO:0000256" key="2">
    <source>
        <dbReference type="SAM" id="Phobius"/>
    </source>
</evidence>
<keyword evidence="2" id="KW-1133">Transmembrane helix</keyword>
<feature type="transmembrane region" description="Helical" evidence="2">
    <location>
        <begin position="122"/>
        <end position="142"/>
    </location>
</feature>
<dbReference type="Proteomes" id="UP000055024">
    <property type="component" value="Unassembled WGS sequence"/>
</dbReference>
<sequence>MISFITYNIGMFHKEQDQQKQMESSVNTETSEYNQDTVREVQSYDQDSFESDSLHPEEEVYLGDNDNPTLPLQQHSVLTDTIVVRHPRSMIICAAIQLCLAIQILIFAIICHFYDGCPYKSSLWMSTIFCASAILGIVFVKLHPKRMLLLIYTGSTLSSIVLSVILFAITAWLLDKQERTIRQDGWRHSQPLFELNRMVENTIIAMYTLHMVFTPAHGVCAIVSLILCYYNVVTPEEELHKGYYVSRSAFGHQTVLVPLNVRTGANLAGTNETAHLLTMMDQNNSHSKGTQTPIADRVLMKNRQR</sequence>
<evidence type="ECO:0000313" key="3">
    <source>
        <dbReference type="EMBL" id="KRZ15984.1"/>
    </source>
</evidence>
<feature type="transmembrane region" description="Helical" evidence="2">
    <location>
        <begin position="149"/>
        <end position="174"/>
    </location>
</feature>
<comment type="caution">
    <text evidence="3">The sequence shown here is derived from an EMBL/GenBank/DDBJ whole genome shotgun (WGS) entry which is preliminary data.</text>
</comment>
<feature type="transmembrane region" description="Helical" evidence="2">
    <location>
        <begin position="204"/>
        <end position="232"/>
    </location>
</feature>